<feature type="transmembrane region" description="Helical" evidence="1">
    <location>
        <begin position="30"/>
        <end position="54"/>
    </location>
</feature>
<accession>A0ABT0ZCN5</accession>
<evidence type="ECO:0000313" key="2">
    <source>
        <dbReference type="EMBL" id="MCN9241337.1"/>
    </source>
</evidence>
<protein>
    <submittedName>
        <fullName evidence="2">Uncharacterized protein</fullName>
    </submittedName>
</protein>
<dbReference type="EMBL" id="JAMWMR010000007">
    <property type="protein sequence ID" value="MCN9241337.1"/>
    <property type="molecule type" value="Genomic_DNA"/>
</dbReference>
<name>A0ABT0ZCN5_9ACTN</name>
<gene>
    <name evidence="2" type="ORF">NGF19_11140</name>
</gene>
<keyword evidence="1" id="KW-1133">Transmembrane helix</keyword>
<reference evidence="2 3" key="1">
    <citation type="submission" date="2022-05" db="EMBL/GenBank/DDBJ databases">
        <title>Streptomyces sp. nov. RY43-2 isolated from soil of a peat swamp forest.</title>
        <authorList>
            <person name="Kanchanasin P."/>
            <person name="Tanasupawat S."/>
            <person name="Phongsopitanun W."/>
        </authorList>
    </citation>
    <scope>NUCLEOTIDE SEQUENCE [LARGE SCALE GENOMIC DNA]</scope>
    <source>
        <strain evidence="2 3">RY43-2</strain>
    </source>
</reference>
<sequence length="96" mass="9956">MNAALLMVAADPDYTPPTSVTGKLDDVLGYIAWLVTAAGVAGVLIVGSRMAIALKTGDAEEHLREYLIVMGACVIGACAGPIVQFTGLADFWNTNS</sequence>
<organism evidence="2 3">
    <name type="scientific">Streptomyces macrolidinus</name>
    <dbReference type="NCBI Taxonomy" id="2952607"/>
    <lineage>
        <taxon>Bacteria</taxon>
        <taxon>Bacillati</taxon>
        <taxon>Actinomycetota</taxon>
        <taxon>Actinomycetes</taxon>
        <taxon>Kitasatosporales</taxon>
        <taxon>Streptomycetaceae</taxon>
        <taxon>Streptomyces</taxon>
    </lineage>
</organism>
<keyword evidence="3" id="KW-1185">Reference proteome</keyword>
<dbReference type="RefSeq" id="WP_252424514.1">
    <property type="nucleotide sequence ID" value="NZ_JAMWMR010000007.1"/>
</dbReference>
<keyword evidence="1" id="KW-0812">Transmembrane</keyword>
<evidence type="ECO:0000313" key="3">
    <source>
        <dbReference type="Proteomes" id="UP001523219"/>
    </source>
</evidence>
<evidence type="ECO:0000256" key="1">
    <source>
        <dbReference type="SAM" id="Phobius"/>
    </source>
</evidence>
<comment type="caution">
    <text evidence="2">The sequence shown here is derived from an EMBL/GenBank/DDBJ whole genome shotgun (WGS) entry which is preliminary data.</text>
</comment>
<feature type="transmembrane region" description="Helical" evidence="1">
    <location>
        <begin position="66"/>
        <end position="89"/>
    </location>
</feature>
<dbReference type="Proteomes" id="UP001523219">
    <property type="component" value="Unassembled WGS sequence"/>
</dbReference>
<keyword evidence="1" id="KW-0472">Membrane</keyword>
<proteinExistence type="predicted"/>